<gene>
    <name evidence="13" type="ORF">MNBD_GAMMA06-560</name>
</gene>
<keyword evidence="6" id="KW-1003">Cell membrane</keyword>
<dbReference type="GO" id="GO:0017004">
    <property type="term" value="P:cytochrome complex assembly"/>
    <property type="evidence" value="ECO:0007669"/>
    <property type="project" value="UniProtKB-KW"/>
</dbReference>
<comment type="subcellular location">
    <subcellularLocation>
        <location evidence="2">Cell inner membrane</location>
        <topology evidence="2">Multi-pass membrane protein</topology>
    </subcellularLocation>
</comment>
<dbReference type="PRINTS" id="PR01414">
    <property type="entry name" value="CCMBBIOGNSIS"/>
</dbReference>
<comment type="function">
    <text evidence="1">Required for the export of heme to the periplasm for the biogenesis of c-type cytochromes.</text>
</comment>
<evidence type="ECO:0000256" key="12">
    <source>
        <dbReference type="SAM" id="Phobius"/>
    </source>
</evidence>
<evidence type="ECO:0000256" key="11">
    <source>
        <dbReference type="ARBA" id="ARBA00023136"/>
    </source>
</evidence>
<feature type="transmembrane region" description="Helical" evidence="12">
    <location>
        <begin position="194"/>
        <end position="217"/>
    </location>
</feature>
<feature type="transmembrane region" description="Helical" evidence="12">
    <location>
        <begin position="89"/>
        <end position="118"/>
    </location>
</feature>
<keyword evidence="5" id="KW-0813">Transport</keyword>
<dbReference type="InterPro" id="IPR003544">
    <property type="entry name" value="Cyt_c_biogenesis_CcmB"/>
</dbReference>
<evidence type="ECO:0000256" key="7">
    <source>
        <dbReference type="ARBA" id="ARBA00022519"/>
    </source>
</evidence>
<protein>
    <recommendedName>
        <fullName evidence="4">Heme exporter protein B</fullName>
    </recommendedName>
</protein>
<reference evidence="13" key="1">
    <citation type="submission" date="2018-06" db="EMBL/GenBank/DDBJ databases">
        <authorList>
            <person name="Zhirakovskaya E."/>
        </authorList>
    </citation>
    <scope>NUCLEOTIDE SEQUENCE</scope>
</reference>
<dbReference type="PANTHER" id="PTHR30070:SF1">
    <property type="entry name" value="CYTOCHROME C BIOGENESIS B-RELATED"/>
    <property type="match status" value="1"/>
</dbReference>
<evidence type="ECO:0000256" key="8">
    <source>
        <dbReference type="ARBA" id="ARBA00022692"/>
    </source>
</evidence>
<dbReference type="NCBIfam" id="TIGR01190">
    <property type="entry name" value="ccmB"/>
    <property type="match status" value="1"/>
</dbReference>
<keyword evidence="9" id="KW-0201">Cytochrome c-type biogenesis</keyword>
<feature type="transmembrane region" description="Helical" evidence="12">
    <location>
        <begin position="130"/>
        <end position="154"/>
    </location>
</feature>
<organism evidence="13">
    <name type="scientific">hydrothermal vent metagenome</name>
    <dbReference type="NCBI Taxonomy" id="652676"/>
    <lineage>
        <taxon>unclassified sequences</taxon>
        <taxon>metagenomes</taxon>
        <taxon>ecological metagenomes</taxon>
    </lineage>
</organism>
<dbReference type="PIRSF" id="PIRSF002764">
    <property type="entry name" value="CcmB"/>
    <property type="match status" value="1"/>
</dbReference>
<evidence type="ECO:0000256" key="4">
    <source>
        <dbReference type="ARBA" id="ARBA00016452"/>
    </source>
</evidence>
<dbReference type="InterPro" id="IPR026031">
    <property type="entry name" value="Cyt_c_CcmB_bac"/>
</dbReference>
<evidence type="ECO:0000256" key="10">
    <source>
        <dbReference type="ARBA" id="ARBA00022989"/>
    </source>
</evidence>
<accession>A0A3B0WQ31</accession>
<keyword evidence="11 12" id="KW-0472">Membrane</keyword>
<proteinExistence type="inferred from homology"/>
<dbReference type="GO" id="GO:0005886">
    <property type="term" value="C:plasma membrane"/>
    <property type="evidence" value="ECO:0007669"/>
    <property type="project" value="UniProtKB-SubCell"/>
</dbReference>
<dbReference type="PANTHER" id="PTHR30070">
    <property type="entry name" value="HEME EXPORTER PROTEIN B"/>
    <property type="match status" value="1"/>
</dbReference>
<dbReference type="GO" id="GO:0015232">
    <property type="term" value="F:heme transmembrane transporter activity"/>
    <property type="evidence" value="ECO:0007669"/>
    <property type="project" value="InterPro"/>
</dbReference>
<feature type="transmembrane region" description="Helical" evidence="12">
    <location>
        <begin position="47"/>
        <end position="68"/>
    </location>
</feature>
<evidence type="ECO:0000256" key="3">
    <source>
        <dbReference type="ARBA" id="ARBA00010544"/>
    </source>
</evidence>
<evidence type="ECO:0000313" key="13">
    <source>
        <dbReference type="EMBL" id="VAW54720.1"/>
    </source>
</evidence>
<comment type="similarity">
    <text evidence="3">Belongs to the CcmB/CycW/HelB family.</text>
</comment>
<feature type="transmembrane region" description="Helical" evidence="12">
    <location>
        <begin position="161"/>
        <end position="182"/>
    </location>
</feature>
<dbReference type="Pfam" id="PF03379">
    <property type="entry name" value="CcmB"/>
    <property type="match status" value="1"/>
</dbReference>
<dbReference type="AlphaFoldDB" id="A0A3B0WQ31"/>
<evidence type="ECO:0000256" key="2">
    <source>
        <dbReference type="ARBA" id="ARBA00004429"/>
    </source>
</evidence>
<evidence type="ECO:0000256" key="9">
    <source>
        <dbReference type="ARBA" id="ARBA00022748"/>
    </source>
</evidence>
<sequence>MLKAYYHLLLRDLRLALRNRHELANPLIFFVLVVTLFPLAVTPTPDALQAMAPGVIWVSALLAVLLSLDRLFKQDYDDGSLDQLMLSPNPLVILVLAKVSAHWLLTGLPLVLIAPLLGLFMSLPADAVTVLIYSLLLGTPVLSLVGAIGVSLTVAVNRGGVLLSLIILPLYIPILIFGANAVDVASDGLPVTGQLLFLGAVLALALSLAPLATAVALRITASR</sequence>
<feature type="transmembrane region" description="Helical" evidence="12">
    <location>
        <begin position="23"/>
        <end position="41"/>
    </location>
</feature>
<name>A0A3B0WQ31_9ZZZZ</name>
<evidence type="ECO:0000256" key="6">
    <source>
        <dbReference type="ARBA" id="ARBA00022475"/>
    </source>
</evidence>
<evidence type="ECO:0000256" key="1">
    <source>
        <dbReference type="ARBA" id="ARBA00002442"/>
    </source>
</evidence>
<keyword evidence="8 12" id="KW-0812">Transmembrane</keyword>
<dbReference type="EMBL" id="UOFD01000079">
    <property type="protein sequence ID" value="VAW54720.1"/>
    <property type="molecule type" value="Genomic_DNA"/>
</dbReference>
<evidence type="ECO:0000256" key="5">
    <source>
        <dbReference type="ARBA" id="ARBA00022448"/>
    </source>
</evidence>
<dbReference type="GO" id="GO:1903607">
    <property type="term" value="P:cytochrome c biosynthetic process"/>
    <property type="evidence" value="ECO:0007669"/>
    <property type="project" value="TreeGrafter"/>
</dbReference>
<keyword evidence="10 12" id="KW-1133">Transmembrane helix</keyword>
<keyword evidence="7" id="KW-0997">Cell inner membrane</keyword>